<gene>
    <name evidence="6" type="ORF">GBAR_LOCUS19861</name>
</gene>
<dbReference type="PROSITE" id="PS50297">
    <property type="entry name" value="ANK_REP_REGION"/>
    <property type="match status" value="6"/>
</dbReference>
<dbReference type="Gene3D" id="1.10.533.10">
    <property type="entry name" value="Death Domain, Fas"/>
    <property type="match status" value="1"/>
</dbReference>
<feature type="repeat" description="ANK" evidence="3">
    <location>
        <begin position="916"/>
        <end position="948"/>
    </location>
</feature>
<feature type="repeat" description="ANK" evidence="3">
    <location>
        <begin position="636"/>
        <end position="668"/>
    </location>
</feature>
<dbReference type="PANTHER" id="PTHR24171">
    <property type="entry name" value="ANKYRIN REPEAT DOMAIN-CONTAINING PROTEIN 39-RELATED"/>
    <property type="match status" value="1"/>
</dbReference>
<name>A0AA35SU41_GEOBA</name>
<dbReference type="InterPro" id="IPR011029">
    <property type="entry name" value="DEATH-like_dom_sf"/>
</dbReference>
<proteinExistence type="predicted"/>
<evidence type="ECO:0000256" key="2">
    <source>
        <dbReference type="ARBA" id="ARBA00023043"/>
    </source>
</evidence>
<feature type="compositionally biased region" description="Polar residues" evidence="4">
    <location>
        <begin position="1141"/>
        <end position="1161"/>
    </location>
</feature>
<keyword evidence="2 3" id="KW-0040">ANK repeat</keyword>
<dbReference type="Pfam" id="PF12796">
    <property type="entry name" value="Ank_2"/>
    <property type="match status" value="4"/>
</dbReference>
<evidence type="ECO:0000313" key="7">
    <source>
        <dbReference type="Proteomes" id="UP001174909"/>
    </source>
</evidence>
<protein>
    <submittedName>
        <fullName evidence="6">Ankyrin-1</fullName>
    </submittedName>
</protein>
<evidence type="ECO:0000256" key="1">
    <source>
        <dbReference type="ARBA" id="ARBA00022737"/>
    </source>
</evidence>
<accession>A0AA35SU41</accession>
<evidence type="ECO:0000256" key="4">
    <source>
        <dbReference type="SAM" id="MobiDB-lite"/>
    </source>
</evidence>
<feature type="repeat" description="ANK" evidence="3">
    <location>
        <begin position="533"/>
        <end position="565"/>
    </location>
</feature>
<feature type="region of interest" description="Disordered" evidence="4">
    <location>
        <begin position="1138"/>
        <end position="1177"/>
    </location>
</feature>
<organism evidence="6 7">
    <name type="scientific">Geodia barretti</name>
    <name type="common">Barrett's horny sponge</name>
    <dbReference type="NCBI Taxonomy" id="519541"/>
    <lineage>
        <taxon>Eukaryota</taxon>
        <taxon>Metazoa</taxon>
        <taxon>Porifera</taxon>
        <taxon>Demospongiae</taxon>
        <taxon>Heteroscleromorpha</taxon>
        <taxon>Tetractinellida</taxon>
        <taxon>Astrophorina</taxon>
        <taxon>Geodiidae</taxon>
        <taxon>Geodia</taxon>
    </lineage>
</organism>
<dbReference type="PROSITE" id="PS50088">
    <property type="entry name" value="ANK_REPEAT"/>
    <property type="match status" value="9"/>
</dbReference>
<feature type="repeat" description="ANK" evidence="3">
    <location>
        <begin position="500"/>
        <end position="532"/>
    </location>
</feature>
<dbReference type="CDD" id="cd01670">
    <property type="entry name" value="Death"/>
    <property type="match status" value="1"/>
</dbReference>
<sequence>MSTNLDPSDVQTVLDVLLEAEFLPRLWRTLGRRLGVNDVDLDTIDADFKSDGVERCLEAVIDNWKRNGENTWGKLADAVSKCEGSGGGSNVARKVREKVGLQQAETPPHDLPHQERGDSGEQLDLREGRALALPPPHSSPLSPLELSSEGFLSDGAVERIAKQLTETFNYMVGETQKALEDSNADPRKVVNVIHRHDAHFSYVPGGFFRSLREAKDVTDLFFELDEYWDPFNYFLLERLLRPATRDLFASHLMHVYDTLRECMDKYKKEMEYFRKHTDVTVYCSCVLKGRRSSEVPSTYKELVVKKDFKTLEDVEIFRQELAAQYKLVDFLVFLKKIEKGSVILTFWIPKCATVSGLELDLSESGGGNNGGSSVDPIIIRDGVQVEWSPQSDEPPTPREPLKEEPPTPREPLKEEPPTPREPLKEESQGPTQQESGDAKAVVVKKRSVAGSVITTVSKFVVPKYLLNPILLMTAVSSGDKDEVKMLLSKGADPNASPPMIEFTPLMEASRQGNVEIAGLLLDKGADPNRTNNSGWSALMAAVYKRHDEVALRIIQAGATPHLQDKNHTNAILLAIATNEQDRVVEALLERVEDPSQLDLQDSYGETVLIFACKNRNLELVKRLLSMKANPNLCNNHGETPVLIATKWGDTEIVQELLDNYADPNMGNTHPLMVAINLGRKEIAKLLVDRGANIYKEHEGGVLAFEMAELRNFTDLARRLNPQQFTSRTPRDVLRLTIKSMATVQKHLSLGGDRGRFEALLVRTPTPAAQQRALRAGRKMSLQSVHKALQSSVNEVLDKVDDSTLGPEDCFEVESEVMDIVHRWRQFGGALRIRQAKLEEIKAGSGSVPRECLTKTVQEFLNKNYEWQEHGQPSWRQVVIAVGHKAGGSDTELALQIANDHPMKAPSKKKSGSASVHDFSLLMEASRTGDVETAKMLLDHGADPNLANAEGWTALMAAARNGRCGAVDLLLERGANPDMQDHGGWSALMAAVYKRHDEVALRIIQAGATPHLQDKNKTNAVLLAIGRRNEEKVVNALLDSNPDVDLQDSYGETALIFACKMSNLSLVKRLLAMRANPNISNNENESPAQIASAKREKDILKELLLNDANPNTGVASATPLILAAHMGADEIVDELLSHGADPNQQTKNGVTASQVAETSNHTELAKKLNPQQEVPPSAAPESLLTATLSTLVSICQHLNLPPLFLDPETGKTDDSYGLGFLGNVFKKIIQ</sequence>
<feature type="repeat" description="ANK" evidence="3">
    <location>
        <begin position="1114"/>
        <end position="1146"/>
    </location>
</feature>
<reference evidence="6" key="1">
    <citation type="submission" date="2023-03" db="EMBL/GenBank/DDBJ databases">
        <authorList>
            <person name="Steffen K."/>
            <person name="Cardenas P."/>
        </authorList>
    </citation>
    <scope>NUCLEOTIDE SEQUENCE</scope>
</reference>
<feature type="repeat" description="ANK" evidence="3">
    <location>
        <begin position="949"/>
        <end position="981"/>
    </location>
</feature>
<dbReference type="Gene3D" id="1.25.40.20">
    <property type="entry name" value="Ankyrin repeat-containing domain"/>
    <property type="match status" value="4"/>
</dbReference>
<comment type="caution">
    <text evidence="6">The sequence shown here is derived from an EMBL/GenBank/DDBJ whole genome shotgun (WGS) entry which is preliminary data.</text>
</comment>
<keyword evidence="7" id="KW-1185">Reference proteome</keyword>
<dbReference type="SUPFAM" id="SSF48403">
    <property type="entry name" value="Ankyrin repeat"/>
    <property type="match status" value="2"/>
</dbReference>
<dbReference type="PROSITE" id="PS50017">
    <property type="entry name" value="DEATH_DOMAIN"/>
    <property type="match status" value="1"/>
</dbReference>
<dbReference type="SMART" id="SM00248">
    <property type="entry name" value="ANK"/>
    <property type="match status" value="14"/>
</dbReference>
<dbReference type="EMBL" id="CASHTH010002796">
    <property type="protein sequence ID" value="CAI8035373.1"/>
    <property type="molecule type" value="Genomic_DNA"/>
</dbReference>
<feature type="region of interest" description="Disordered" evidence="4">
    <location>
        <begin position="102"/>
        <end position="121"/>
    </location>
</feature>
<dbReference type="GO" id="GO:0007165">
    <property type="term" value="P:signal transduction"/>
    <property type="evidence" value="ECO:0007669"/>
    <property type="project" value="InterPro"/>
</dbReference>
<feature type="repeat" description="ANK" evidence="3">
    <location>
        <begin position="603"/>
        <end position="635"/>
    </location>
</feature>
<feature type="compositionally biased region" description="Basic and acidic residues" evidence="4">
    <location>
        <begin position="107"/>
        <end position="121"/>
    </location>
</feature>
<feature type="repeat" description="ANK" evidence="3">
    <location>
        <begin position="666"/>
        <end position="698"/>
    </location>
</feature>
<evidence type="ECO:0000256" key="3">
    <source>
        <dbReference type="PROSITE-ProRule" id="PRU00023"/>
    </source>
</evidence>
<feature type="domain" description="Death" evidence="5">
    <location>
        <begin position="27"/>
        <end position="81"/>
    </location>
</feature>
<dbReference type="InterPro" id="IPR036770">
    <property type="entry name" value="Ankyrin_rpt-contain_sf"/>
</dbReference>
<keyword evidence="1" id="KW-0677">Repeat</keyword>
<dbReference type="AlphaFoldDB" id="A0AA35SU41"/>
<dbReference type="SUPFAM" id="SSF47986">
    <property type="entry name" value="DEATH domain"/>
    <property type="match status" value="1"/>
</dbReference>
<feature type="compositionally biased region" description="Basic and acidic residues" evidence="4">
    <location>
        <begin position="395"/>
        <end position="427"/>
    </location>
</feature>
<feature type="region of interest" description="Disordered" evidence="4">
    <location>
        <begin position="385"/>
        <end position="440"/>
    </location>
</feature>
<evidence type="ECO:0000313" key="6">
    <source>
        <dbReference type="EMBL" id="CAI8035373.1"/>
    </source>
</evidence>
<evidence type="ECO:0000259" key="5">
    <source>
        <dbReference type="PROSITE" id="PS50017"/>
    </source>
</evidence>
<dbReference type="Pfam" id="PF00531">
    <property type="entry name" value="Death"/>
    <property type="match status" value="1"/>
</dbReference>
<dbReference type="Pfam" id="PF00023">
    <property type="entry name" value="Ank"/>
    <property type="match status" value="2"/>
</dbReference>
<dbReference type="InterPro" id="IPR002110">
    <property type="entry name" value="Ankyrin_rpt"/>
</dbReference>
<dbReference type="Proteomes" id="UP001174909">
    <property type="component" value="Unassembled WGS sequence"/>
</dbReference>
<dbReference type="InterPro" id="IPR000488">
    <property type="entry name" value="Death_dom"/>
</dbReference>
<feature type="repeat" description="ANK" evidence="3">
    <location>
        <begin position="1049"/>
        <end position="1081"/>
    </location>
</feature>